<keyword evidence="4 8" id="KW-0678">Repressor</keyword>
<evidence type="ECO:0000259" key="11">
    <source>
        <dbReference type="Pfam" id="PF02863"/>
    </source>
</evidence>
<dbReference type="PANTHER" id="PTHR34471:SF1">
    <property type="entry name" value="ARGININE REPRESSOR"/>
    <property type="match status" value="1"/>
</dbReference>
<organism evidence="12 13">
    <name type="scientific">Nonomuraea spiralis</name>
    <dbReference type="NCBI Taxonomy" id="46182"/>
    <lineage>
        <taxon>Bacteria</taxon>
        <taxon>Bacillati</taxon>
        <taxon>Actinomycetota</taxon>
        <taxon>Actinomycetes</taxon>
        <taxon>Streptosporangiales</taxon>
        <taxon>Streptosporangiaceae</taxon>
        <taxon>Nonomuraea</taxon>
    </lineage>
</organism>
<dbReference type="InterPro" id="IPR020899">
    <property type="entry name" value="Arg_repress_C"/>
</dbReference>
<feature type="domain" description="Arginine repressor DNA-binding" evidence="10">
    <location>
        <begin position="5"/>
        <end position="72"/>
    </location>
</feature>
<dbReference type="NCBIfam" id="NF002880">
    <property type="entry name" value="PRK03341.1"/>
    <property type="match status" value="1"/>
</dbReference>
<comment type="subcellular location">
    <subcellularLocation>
        <location evidence="1 8">Cytoplasm</location>
    </subcellularLocation>
</comment>
<accession>A0ABV5IKZ8</accession>
<evidence type="ECO:0000256" key="7">
    <source>
        <dbReference type="ARBA" id="ARBA00023163"/>
    </source>
</evidence>
<comment type="similarity">
    <text evidence="2 8">Belongs to the ArgR family.</text>
</comment>
<protein>
    <recommendedName>
        <fullName evidence="8 9">Arginine repressor</fullName>
    </recommendedName>
</protein>
<evidence type="ECO:0000256" key="1">
    <source>
        <dbReference type="ARBA" id="ARBA00004496"/>
    </source>
</evidence>
<dbReference type="InterPro" id="IPR036251">
    <property type="entry name" value="Arg_repress_C_sf"/>
</dbReference>
<dbReference type="Gene3D" id="3.30.1360.40">
    <property type="match status" value="1"/>
</dbReference>
<keyword evidence="5 8" id="KW-0805">Transcription regulation</keyword>
<reference evidence="12 13" key="1">
    <citation type="submission" date="2024-09" db="EMBL/GenBank/DDBJ databases">
        <authorList>
            <person name="Sun Q."/>
            <person name="Mori K."/>
        </authorList>
    </citation>
    <scope>NUCLEOTIDE SEQUENCE [LARGE SCALE GENOMIC DNA]</scope>
    <source>
        <strain evidence="12 13">CCM 3426</strain>
    </source>
</reference>
<evidence type="ECO:0000256" key="3">
    <source>
        <dbReference type="ARBA" id="ARBA00022490"/>
    </source>
</evidence>
<keyword evidence="6 8" id="KW-0238">DNA-binding</keyword>
<dbReference type="SUPFAM" id="SSF55252">
    <property type="entry name" value="C-terminal domain of arginine repressor"/>
    <property type="match status" value="1"/>
</dbReference>
<dbReference type="InterPro" id="IPR036388">
    <property type="entry name" value="WH-like_DNA-bd_sf"/>
</dbReference>
<gene>
    <name evidence="8" type="primary">argR</name>
    <name evidence="12" type="ORF">ACFFV7_28720</name>
</gene>
<evidence type="ECO:0000256" key="4">
    <source>
        <dbReference type="ARBA" id="ARBA00022491"/>
    </source>
</evidence>
<evidence type="ECO:0000256" key="9">
    <source>
        <dbReference type="NCBIfam" id="TIGR01529"/>
    </source>
</evidence>
<dbReference type="EMBL" id="JBHMEI010000027">
    <property type="protein sequence ID" value="MFB9205209.1"/>
    <property type="molecule type" value="Genomic_DNA"/>
</dbReference>
<comment type="function">
    <text evidence="8">Regulates arginine biosynthesis genes.</text>
</comment>
<dbReference type="Gene3D" id="1.10.10.10">
    <property type="entry name" value="Winged helix-like DNA-binding domain superfamily/Winged helix DNA-binding domain"/>
    <property type="match status" value="1"/>
</dbReference>
<keyword evidence="7 8" id="KW-0804">Transcription</keyword>
<dbReference type="Proteomes" id="UP001589647">
    <property type="component" value="Unassembled WGS sequence"/>
</dbReference>
<evidence type="ECO:0000259" key="10">
    <source>
        <dbReference type="Pfam" id="PF01316"/>
    </source>
</evidence>
<proteinExistence type="inferred from homology"/>
<keyword evidence="13" id="KW-1185">Reference proteome</keyword>
<keyword evidence="8" id="KW-0028">Amino-acid biosynthesis</keyword>
<sequence>MTIPMTKAARQARITDLLQRKAVRSQPELAKLLAESGVEVTQATLSRDLDELGALKLRADDGSLVYALPGEGGDRIPLTRTGGGGETPAARLHRIAEELLVAAEASANLVIVRTPPGAAQFLASAIDHADWESILGTVAGDDTILVISRDPSGGQAVAEALLRVADRRG</sequence>
<comment type="pathway">
    <text evidence="8">Amino-acid biosynthesis; L-arginine biosynthesis [regulation].</text>
</comment>
<dbReference type="InterPro" id="IPR036390">
    <property type="entry name" value="WH_DNA-bd_sf"/>
</dbReference>
<dbReference type="InterPro" id="IPR020900">
    <property type="entry name" value="Arg_repress_DNA-bd"/>
</dbReference>
<dbReference type="SUPFAM" id="SSF46785">
    <property type="entry name" value="Winged helix' DNA-binding domain"/>
    <property type="match status" value="1"/>
</dbReference>
<dbReference type="Pfam" id="PF02863">
    <property type="entry name" value="Arg_repressor_C"/>
    <property type="match status" value="1"/>
</dbReference>
<evidence type="ECO:0000256" key="6">
    <source>
        <dbReference type="ARBA" id="ARBA00023125"/>
    </source>
</evidence>
<dbReference type="HAMAP" id="MF_00173">
    <property type="entry name" value="Arg_repressor"/>
    <property type="match status" value="1"/>
</dbReference>
<keyword evidence="3 8" id="KW-0963">Cytoplasm</keyword>
<dbReference type="PANTHER" id="PTHR34471">
    <property type="entry name" value="ARGININE REPRESSOR"/>
    <property type="match status" value="1"/>
</dbReference>
<dbReference type="Pfam" id="PF01316">
    <property type="entry name" value="Arg_repressor"/>
    <property type="match status" value="1"/>
</dbReference>
<dbReference type="RefSeq" id="WP_125635743.1">
    <property type="nucleotide sequence ID" value="NZ_BMRC01000023.1"/>
</dbReference>
<evidence type="ECO:0000313" key="13">
    <source>
        <dbReference type="Proteomes" id="UP001589647"/>
    </source>
</evidence>
<dbReference type="NCBIfam" id="TIGR01529">
    <property type="entry name" value="argR_whole"/>
    <property type="match status" value="1"/>
</dbReference>
<feature type="domain" description="Arginine repressor C-terminal" evidence="11">
    <location>
        <begin position="97"/>
        <end position="161"/>
    </location>
</feature>
<name>A0ABV5IKZ8_9ACTN</name>
<dbReference type="PRINTS" id="PR01467">
    <property type="entry name" value="ARGREPRESSOR"/>
</dbReference>
<evidence type="ECO:0000256" key="5">
    <source>
        <dbReference type="ARBA" id="ARBA00023015"/>
    </source>
</evidence>
<evidence type="ECO:0000256" key="8">
    <source>
        <dbReference type="HAMAP-Rule" id="MF_00173"/>
    </source>
</evidence>
<keyword evidence="8" id="KW-0055">Arginine biosynthesis</keyword>
<evidence type="ECO:0000313" key="12">
    <source>
        <dbReference type="EMBL" id="MFB9205209.1"/>
    </source>
</evidence>
<evidence type="ECO:0000256" key="2">
    <source>
        <dbReference type="ARBA" id="ARBA00008316"/>
    </source>
</evidence>
<dbReference type="InterPro" id="IPR001669">
    <property type="entry name" value="Arg_repress"/>
</dbReference>
<comment type="caution">
    <text evidence="12">The sequence shown here is derived from an EMBL/GenBank/DDBJ whole genome shotgun (WGS) entry which is preliminary data.</text>
</comment>